<dbReference type="EMBL" id="BSOO01000016">
    <property type="protein sequence ID" value="GLR47953.1"/>
    <property type="molecule type" value="Genomic_DNA"/>
</dbReference>
<comment type="caution">
    <text evidence="17">The sequence shown here is derived from an EMBL/GenBank/DDBJ whole genome shotgun (WGS) entry which is preliminary data.</text>
</comment>
<dbReference type="Gene3D" id="3.30.450.20">
    <property type="entry name" value="PAS domain"/>
    <property type="match status" value="1"/>
</dbReference>
<dbReference type="SUPFAM" id="SSF55785">
    <property type="entry name" value="PYP-like sensor domain (PAS domain)"/>
    <property type="match status" value="1"/>
</dbReference>
<keyword evidence="12" id="KW-0902">Two-component regulatory system</keyword>
<dbReference type="PROSITE" id="PS50885">
    <property type="entry name" value="HAMP"/>
    <property type="match status" value="1"/>
</dbReference>
<evidence type="ECO:0000256" key="11">
    <source>
        <dbReference type="ARBA" id="ARBA00022989"/>
    </source>
</evidence>
<keyword evidence="5" id="KW-0597">Phosphoprotein</keyword>
<dbReference type="InterPro" id="IPR013767">
    <property type="entry name" value="PAS_fold"/>
</dbReference>
<dbReference type="CDD" id="cd06225">
    <property type="entry name" value="HAMP"/>
    <property type="match status" value="1"/>
</dbReference>
<evidence type="ECO:0000256" key="7">
    <source>
        <dbReference type="ARBA" id="ARBA00022692"/>
    </source>
</evidence>
<dbReference type="SMART" id="SM00304">
    <property type="entry name" value="HAMP"/>
    <property type="match status" value="2"/>
</dbReference>
<evidence type="ECO:0000256" key="8">
    <source>
        <dbReference type="ARBA" id="ARBA00022741"/>
    </source>
</evidence>
<keyword evidence="7 14" id="KW-0812">Transmembrane</keyword>
<feature type="transmembrane region" description="Helical" evidence="14">
    <location>
        <begin position="107"/>
        <end position="130"/>
    </location>
</feature>
<evidence type="ECO:0000256" key="12">
    <source>
        <dbReference type="ARBA" id="ARBA00023012"/>
    </source>
</evidence>
<dbReference type="InterPro" id="IPR003660">
    <property type="entry name" value="HAMP_dom"/>
</dbReference>
<keyword evidence="4" id="KW-1003">Cell membrane</keyword>
<evidence type="ECO:0000259" key="16">
    <source>
        <dbReference type="PROSITE" id="PS50885"/>
    </source>
</evidence>
<dbReference type="InterPro" id="IPR005467">
    <property type="entry name" value="His_kinase_dom"/>
</dbReference>
<evidence type="ECO:0000256" key="14">
    <source>
        <dbReference type="SAM" id="Phobius"/>
    </source>
</evidence>
<dbReference type="InterPro" id="IPR036890">
    <property type="entry name" value="HATPase_C_sf"/>
</dbReference>
<feature type="transmembrane region" description="Helical" evidence="14">
    <location>
        <begin position="64"/>
        <end position="86"/>
    </location>
</feature>
<accession>A0ABQ5Z586</accession>
<dbReference type="SMART" id="SM00091">
    <property type="entry name" value="PAS"/>
    <property type="match status" value="1"/>
</dbReference>
<organism evidence="17 18">
    <name type="scientific">Sphingomonas astaxanthinifaciens DSM 22298</name>
    <dbReference type="NCBI Taxonomy" id="1123267"/>
    <lineage>
        <taxon>Bacteria</taxon>
        <taxon>Pseudomonadati</taxon>
        <taxon>Pseudomonadota</taxon>
        <taxon>Alphaproteobacteria</taxon>
        <taxon>Sphingomonadales</taxon>
        <taxon>Sphingomonadaceae</taxon>
        <taxon>Sphingomonas</taxon>
    </lineage>
</organism>
<dbReference type="GO" id="GO:0016301">
    <property type="term" value="F:kinase activity"/>
    <property type="evidence" value="ECO:0007669"/>
    <property type="project" value="UniProtKB-KW"/>
</dbReference>
<keyword evidence="9 17" id="KW-0418">Kinase</keyword>
<keyword evidence="6" id="KW-0808">Transferase</keyword>
<proteinExistence type="predicted"/>
<feature type="transmembrane region" description="Helical" evidence="14">
    <location>
        <begin position="310"/>
        <end position="330"/>
    </location>
</feature>
<evidence type="ECO:0000259" key="15">
    <source>
        <dbReference type="PROSITE" id="PS50109"/>
    </source>
</evidence>
<dbReference type="InterPro" id="IPR036097">
    <property type="entry name" value="HisK_dim/P_sf"/>
</dbReference>
<dbReference type="EC" id="2.7.13.3" evidence="3"/>
<dbReference type="InterPro" id="IPR004358">
    <property type="entry name" value="Sig_transdc_His_kin-like_C"/>
</dbReference>
<dbReference type="PANTHER" id="PTHR43065">
    <property type="entry name" value="SENSOR HISTIDINE KINASE"/>
    <property type="match status" value="1"/>
</dbReference>
<dbReference type="PROSITE" id="PS50109">
    <property type="entry name" value="HIS_KIN"/>
    <property type="match status" value="1"/>
</dbReference>
<comment type="catalytic activity">
    <reaction evidence="1">
        <text>ATP + protein L-histidine = ADP + protein N-phospho-L-histidine.</text>
        <dbReference type="EC" id="2.7.13.3"/>
    </reaction>
</comment>
<dbReference type="Gene3D" id="1.10.287.130">
    <property type="match status" value="1"/>
</dbReference>
<dbReference type="InterPro" id="IPR003661">
    <property type="entry name" value="HisK_dim/P_dom"/>
</dbReference>
<evidence type="ECO:0000256" key="1">
    <source>
        <dbReference type="ARBA" id="ARBA00000085"/>
    </source>
</evidence>
<sequence length="749" mass="82737">MDARSAASSLDQPPSLTRWLATERANGRFYRVMELVAGGALLVMLLVGYGTLTRGDPTQMTAPPVIALLLVGILIPSILLMVLLTRRLAIRRAEQGGLGTGLLHTRLVALFSIIAAVPTVLVAIFASFLLQSGLEFWFSNKARGMLENSVQIARATYQQEVDRVGLETTTMAGDLTREFLPRFPLDDVRFAEAMARFQVLPRNLSEAIIFTAGPDGVIRTQVLVNPYDRPLEKQITKAKLDELNQGREWVEVSSPDRVGALTKLEGPGNLYLYSARVFEPALRQQLDRADSVMKDYQTLQERARIYQLQFNAALLLGALVIVGLAIFVALRLADRLVRPLGGLVTAAGRVEGGDFSARVDVGDKEDEIGVLAAAFNRMTGRLEEQTGALKAANTQLDTRRAFIEAVLGSVTAGVIALDNDRRILLTNRSAEALLQHGCEGIEGQGLHEVSHELEEFLCGDQREADVLVRAEGGQRTLAVKRVRYADGWVLTFDDITEQLADQRRAAWSDIARRIAHEIKNPLTPIQLAAERLQRRYGKEIESDPETFGRLTETIVRQVGDLRRMVDEFSNFARMPKPVFREENVHEIARTALFLHEVAHPGVTFTLDPAQGDIRMVCDRRQLAQALTNVVKNGVEAIESRKNRGEHNFAGDRINLCLRKTEQQLVIDVTDTGVGLPEERERLTEPYMTTRVRGTGLGLAIVKKIVEEHGGEIAFLDRAGGGTHVRIAFDLAKLAVLAEAAENTPDEETA</sequence>
<dbReference type="SUPFAM" id="SSF47384">
    <property type="entry name" value="Homodimeric domain of signal transducing histidine kinase"/>
    <property type="match status" value="1"/>
</dbReference>
<keyword evidence="11 14" id="KW-1133">Transmembrane helix</keyword>
<evidence type="ECO:0000256" key="2">
    <source>
        <dbReference type="ARBA" id="ARBA00004651"/>
    </source>
</evidence>
<dbReference type="InterPro" id="IPR000014">
    <property type="entry name" value="PAS"/>
</dbReference>
<protein>
    <recommendedName>
        <fullName evidence="3">histidine kinase</fullName>
        <ecNumber evidence="3">2.7.13.3</ecNumber>
    </recommendedName>
</protein>
<evidence type="ECO:0000256" key="3">
    <source>
        <dbReference type="ARBA" id="ARBA00012438"/>
    </source>
</evidence>
<keyword evidence="8" id="KW-0547">Nucleotide-binding</keyword>
<feature type="domain" description="Histidine kinase" evidence="15">
    <location>
        <begin position="513"/>
        <end position="732"/>
    </location>
</feature>
<evidence type="ECO:0000256" key="6">
    <source>
        <dbReference type="ARBA" id="ARBA00022679"/>
    </source>
</evidence>
<dbReference type="InterPro" id="IPR003594">
    <property type="entry name" value="HATPase_dom"/>
</dbReference>
<name>A0ABQ5Z586_9SPHN</name>
<evidence type="ECO:0000256" key="4">
    <source>
        <dbReference type="ARBA" id="ARBA00022475"/>
    </source>
</evidence>
<dbReference type="RefSeq" id="WP_156956893.1">
    <property type="nucleotide sequence ID" value="NZ_BSOO01000016.1"/>
</dbReference>
<dbReference type="Pfam" id="PF19312">
    <property type="entry name" value="NtrY_N"/>
    <property type="match status" value="1"/>
</dbReference>
<feature type="domain" description="HAMP" evidence="16">
    <location>
        <begin position="334"/>
        <end position="387"/>
    </location>
</feature>
<evidence type="ECO:0000256" key="5">
    <source>
        <dbReference type="ARBA" id="ARBA00022553"/>
    </source>
</evidence>
<keyword evidence="18" id="KW-1185">Reference proteome</keyword>
<dbReference type="Proteomes" id="UP001156703">
    <property type="component" value="Unassembled WGS sequence"/>
</dbReference>
<dbReference type="Pfam" id="PF00512">
    <property type="entry name" value="HisKA"/>
    <property type="match status" value="1"/>
</dbReference>
<dbReference type="SUPFAM" id="SSF55874">
    <property type="entry name" value="ATPase domain of HSP90 chaperone/DNA topoisomerase II/histidine kinase"/>
    <property type="match status" value="1"/>
</dbReference>
<evidence type="ECO:0000313" key="18">
    <source>
        <dbReference type="Proteomes" id="UP001156703"/>
    </source>
</evidence>
<dbReference type="PIRSF" id="PIRSF037532">
    <property type="entry name" value="STHK_NtrY"/>
    <property type="match status" value="1"/>
</dbReference>
<dbReference type="SUPFAM" id="SSF158472">
    <property type="entry name" value="HAMP domain-like"/>
    <property type="match status" value="1"/>
</dbReference>
<dbReference type="Pfam" id="PF00989">
    <property type="entry name" value="PAS"/>
    <property type="match status" value="1"/>
</dbReference>
<evidence type="ECO:0000256" key="13">
    <source>
        <dbReference type="ARBA" id="ARBA00023136"/>
    </source>
</evidence>
<dbReference type="PANTHER" id="PTHR43065:SF10">
    <property type="entry name" value="PEROXIDE STRESS-ACTIVATED HISTIDINE KINASE MAK3"/>
    <property type="match status" value="1"/>
</dbReference>
<evidence type="ECO:0000313" key="17">
    <source>
        <dbReference type="EMBL" id="GLR47953.1"/>
    </source>
</evidence>
<evidence type="ECO:0000256" key="9">
    <source>
        <dbReference type="ARBA" id="ARBA00022777"/>
    </source>
</evidence>
<dbReference type="Pfam" id="PF00672">
    <property type="entry name" value="HAMP"/>
    <property type="match status" value="1"/>
</dbReference>
<dbReference type="CDD" id="cd00082">
    <property type="entry name" value="HisKA"/>
    <property type="match status" value="1"/>
</dbReference>
<dbReference type="SMART" id="SM00387">
    <property type="entry name" value="HATPase_c"/>
    <property type="match status" value="1"/>
</dbReference>
<dbReference type="Pfam" id="PF02518">
    <property type="entry name" value="HATPase_c"/>
    <property type="match status" value="1"/>
</dbReference>
<feature type="transmembrane region" description="Helical" evidence="14">
    <location>
        <begin position="32"/>
        <end position="52"/>
    </location>
</feature>
<dbReference type="Gene3D" id="3.30.565.10">
    <property type="entry name" value="Histidine kinase-like ATPase, C-terminal domain"/>
    <property type="match status" value="1"/>
</dbReference>
<dbReference type="InterPro" id="IPR017232">
    <property type="entry name" value="NtrY"/>
</dbReference>
<dbReference type="InterPro" id="IPR045671">
    <property type="entry name" value="NtrY-like_N"/>
</dbReference>
<dbReference type="InterPro" id="IPR035965">
    <property type="entry name" value="PAS-like_dom_sf"/>
</dbReference>
<dbReference type="PRINTS" id="PR00344">
    <property type="entry name" value="BCTRLSENSOR"/>
</dbReference>
<dbReference type="SMART" id="SM00388">
    <property type="entry name" value="HisKA"/>
    <property type="match status" value="1"/>
</dbReference>
<evidence type="ECO:0000256" key="10">
    <source>
        <dbReference type="ARBA" id="ARBA00022840"/>
    </source>
</evidence>
<reference evidence="18" key="1">
    <citation type="journal article" date="2019" name="Int. J. Syst. Evol. Microbiol.">
        <title>The Global Catalogue of Microorganisms (GCM) 10K type strain sequencing project: providing services to taxonomists for standard genome sequencing and annotation.</title>
        <authorList>
            <consortium name="The Broad Institute Genomics Platform"/>
            <consortium name="The Broad Institute Genome Sequencing Center for Infectious Disease"/>
            <person name="Wu L."/>
            <person name="Ma J."/>
        </authorList>
    </citation>
    <scope>NUCLEOTIDE SEQUENCE [LARGE SCALE GENOMIC DNA]</scope>
    <source>
        <strain evidence="18">NBRC 102146</strain>
    </source>
</reference>
<dbReference type="Gene3D" id="6.10.340.10">
    <property type="match status" value="1"/>
</dbReference>
<keyword evidence="10" id="KW-0067">ATP-binding</keyword>
<gene>
    <name evidence="17" type="ORF">GCM10007925_16660</name>
</gene>
<keyword evidence="13 14" id="KW-0472">Membrane</keyword>
<comment type="subcellular location">
    <subcellularLocation>
        <location evidence="2">Cell membrane</location>
        <topology evidence="2">Multi-pass membrane protein</topology>
    </subcellularLocation>
</comment>